<proteinExistence type="predicted"/>
<evidence type="ECO:0000256" key="1">
    <source>
        <dbReference type="SAM" id="MobiDB-lite"/>
    </source>
</evidence>
<dbReference type="Pfam" id="PF22562">
    <property type="entry name" value="UBA_7"/>
    <property type="match status" value="1"/>
</dbReference>
<protein>
    <recommendedName>
        <fullName evidence="3">UBA domain-containing protein</fullName>
    </recommendedName>
</protein>
<feature type="compositionally biased region" description="Acidic residues" evidence="1">
    <location>
        <begin position="210"/>
        <end position="222"/>
    </location>
</feature>
<feature type="domain" description="UBA" evidence="3">
    <location>
        <begin position="147"/>
        <end position="188"/>
    </location>
</feature>
<evidence type="ECO:0000313" key="4">
    <source>
        <dbReference type="EMBL" id="KMS93914.1"/>
    </source>
</evidence>
<accession>A0A0J8AYN6</accession>
<feature type="region of interest" description="Disordered" evidence="1">
    <location>
        <begin position="22"/>
        <end position="110"/>
    </location>
</feature>
<dbReference type="EMBL" id="KQ097723">
    <property type="protein sequence ID" value="KMS93914.1"/>
    <property type="molecule type" value="Genomic_DNA"/>
</dbReference>
<dbReference type="Gene3D" id="1.10.8.10">
    <property type="entry name" value="DNA helicase RuvA subunit, C-terminal domain"/>
    <property type="match status" value="1"/>
</dbReference>
<dbReference type="SMART" id="SM00165">
    <property type="entry name" value="UBA"/>
    <property type="match status" value="1"/>
</dbReference>
<evidence type="ECO:0000313" key="5">
    <source>
        <dbReference type="Proteomes" id="UP000035740"/>
    </source>
</evidence>
<dbReference type="PANTHER" id="PTHR46713:SF1">
    <property type="entry name" value="F13M7.16 PROTEIN"/>
    <property type="match status" value="1"/>
</dbReference>
<feature type="signal peptide" evidence="2">
    <location>
        <begin position="1"/>
        <end position="21"/>
    </location>
</feature>
<dbReference type="InterPro" id="IPR015940">
    <property type="entry name" value="UBA"/>
</dbReference>
<dbReference type="InterPro" id="IPR009060">
    <property type="entry name" value="UBA-like_sf"/>
</dbReference>
<dbReference type="Gramene" id="KMS93914">
    <property type="protein sequence ID" value="KMS93914"/>
    <property type="gene ID" value="BVRB_026650"/>
</dbReference>
<dbReference type="SUPFAM" id="SSF46934">
    <property type="entry name" value="UBA-like"/>
    <property type="match status" value="1"/>
</dbReference>
<reference evidence="4 5" key="1">
    <citation type="journal article" date="2014" name="Nature">
        <title>The genome of the recently domesticated crop plant sugar beet (Beta vulgaris).</title>
        <authorList>
            <person name="Dohm J.C."/>
            <person name="Minoche A.E."/>
            <person name="Holtgrawe D."/>
            <person name="Capella-Gutierrez S."/>
            <person name="Zakrzewski F."/>
            <person name="Tafer H."/>
            <person name="Rupp O."/>
            <person name="Sorensen T.R."/>
            <person name="Stracke R."/>
            <person name="Reinhardt R."/>
            <person name="Goesmann A."/>
            <person name="Kraft T."/>
            <person name="Schulz B."/>
            <person name="Stadler P.F."/>
            <person name="Schmidt T."/>
            <person name="Gabaldon T."/>
            <person name="Lehrach H."/>
            <person name="Weisshaar B."/>
            <person name="Himmelbauer H."/>
        </authorList>
    </citation>
    <scope>NUCLEOTIDE SEQUENCE [LARGE SCALE GENOMIC DNA]</scope>
    <source>
        <tissue evidence="4">Taproot</tissue>
    </source>
</reference>
<keyword evidence="5" id="KW-1185">Reference proteome</keyword>
<feature type="chain" id="PRO_5005294109" description="UBA domain-containing protein" evidence="2">
    <location>
        <begin position="22"/>
        <end position="222"/>
    </location>
</feature>
<evidence type="ECO:0000259" key="3">
    <source>
        <dbReference type="PROSITE" id="PS50030"/>
    </source>
</evidence>
<feature type="region of interest" description="Disordered" evidence="1">
    <location>
        <begin position="203"/>
        <end position="222"/>
    </location>
</feature>
<keyword evidence="2" id="KW-0732">Signal</keyword>
<feature type="compositionally biased region" description="Polar residues" evidence="1">
    <location>
        <begin position="23"/>
        <end position="34"/>
    </location>
</feature>
<dbReference type="AlphaFoldDB" id="A0A0J8AYN6"/>
<dbReference type="OrthoDB" id="1734942at2759"/>
<dbReference type="PANTHER" id="PTHR46713">
    <property type="entry name" value="F13M7.16 PROTEIN"/>
    <property type="match status" value="1"/>
</dbReference>
<organism evidence="4 5">
    <name type="scientific">Beta vulgaris subsp. vulgaris</name>
    <name type="common">Beet</name>
    <dbReference type="NCBI Taxonomy" id="3555"/>
    <lineage>
        <taxon>Eukaryota</taxon>
        <taxon>Viridiplantae</taxon>
        <taxon>Streptophyta</taxon>
        <taxon>Embryophyta</taxon>
        <taxon>Tracheophyta</taxon>
        <taxon>Spermatophyta</taxon>
        <taxon>Magnoliopsida</taxon>
        <taxon>eudicotyledons</taxon>
        <taxon>Gunneridae</taxon>
        <taxon>Pentapetalae</taxon>
        <taxon>Caryophyllales</taxon>
        <taxon>Chenopodiaceae</taxon>
        <taxon>Betoideae</taxon>
        <taxon>Beta</taxon>
    </lineage>
</organism>
<dbReference type="Proteomes" id="UP000035740">
    <property type="component" value="Unassembled WGS sequence"/>
</dbReference>
<name>A0A0J8AYN6_BETVV</name>
<sequence>MNNTALFLPIFGLVFSSKGHSLVSGSPATSSNSKSADKAQPKRFNPWADPNFFPGARETMASMPATTEAKPISSKSQPHGPKTPWSDPSFMPKAMETAPLPHSPEPSKKPADMVVEDDLAKAIAMSLDNGQSASAPEAQNDPSLTSKINQELLSELLDMGFPRIRAEKALILSNAKTMEAATNWLIEHEQDADIDEPLTVVGATPKADEMFDDSDDGLSDGM</sequence>
<evidence type="ECO:0000256" key="2">
    <source>
        <dbReference type="SAM" id="SignalP"/>
    </source>
</evidence>
<gene>
    <name evidence="4" type="ORF">BVRB_026650</name>
</gene>
<dbReference type="PROSITE" id="PS50030">
    <property type="entry name" value="UBA"/>
    <property type="match status" value="1"/>
</dbReference>